<accession>A0ACC0Z2A3</accession>
<protein>
    <submittedName>
        <fullName evidence="1">Uncharacterized protein</fullName>
    </submittedName>
</protein>
<gene>
    <name evidence="1" type="ORF">Pint_06481</name>
</gene>
<evidence type="ECO:0000313" key="1">
    <source>
        <dbReference type="EMBL" id="KAJ0044397.1"/>
    </source>
</evidence>
<keyword evidence="2" id="KW-1185">Reference proteome</keyword>
<dbReference type="Proteomes" id="UP001163603">
    <property type="component" value="Chromosome 3"/>
</dbReference>
<dbReference type="EMBL" id="CM047738">
    <property type="protein sequence ID" value="KAJ0044397.1"/>
    <property type="molecule type" value="Genomic_DNA"/>
</dbReference>
<comment type="caution">
    <text evidence="1">The sequence shown here is derived from an EMBL/GenBank/DDBJ whole genome shotgun (WGS) entry which is preliminary data.</text>
</comment>
<proteinExistence type="predicted"/>
<sequence length="660" mass="74911">MKKSKTAAKMRNEASSSNNSNRRGETVVADCGTCRSTCGYCKSPDPKTSNTHGLWAYSVTVDDYQVSLKLLHSYSRAALADLLDRGWRRSGCFLYKPNMKKTCCPSYTIRLKASDFVPSKEQRRVSRRMQRYTSSCFLSFLMYLEGTLDMKKSVEFMEDTSTSNHHDSLSSAKKDSLSYKNEEKNKAEEILHYLSVQIDNAVHTCIESGDFPSSIQLPKASVKLVSQAKRKLLVEGMENLLYSSNIAFQIAATLRRAQLAEKEVQQIQVLRQNTQDNGPSPKVIAEKLASSLNQLIEISGLSIRACNGHLNFYSAMNQSSFDNSIQIATISEESSDVSNKGRCVENSPEHPQGKRHRLQIRLKRSSFDPQEYALYRQYQIKVHNDRPDQVNETSYRRFLVDTPLVFVPPSGDATVPPCGFGSFHQQYLIDDQLVAVGVIDILPRCLSSKYLFWDPDFAFLSLGKYSALQEIDCVKENQVHCPPLEYYYLGYYIHSCRKMRYKAAYRPSELLCPLRYQWVPYDIARPLLDKRPYVVLTDFASLENMESSSPSVSANVTELQHDDIGQEDSNDVLMDYDEEMLEPESETDDDISDTETSDLNVGIDGDITNILIGANGSRVRYKDVQRAFDPMERISLESQLHRYLKVVGAELSKRMVYSLG</sequence>
<reference evidence="2" key="1">
    <citation type="journal article" date="2023" name="G3 (Bethesda)">
        <title>Genome assembly and association tests identify interacting loci associated with vigor, precocity, and sex in interspecific pistachio rootstocks.</title>
        <authorList>
            <person name="Palmer W."/>
            <person name="Jacygrad E."/>
            <person name="Sagayaradj S."/>
            <person name="Cavanaugh K."/>
            <person name="Han R."/>
            <person name="Bertier L."/>
            <person name="Beede B."/>
            <person name="Kafkas S."/>
            <person name="Golino D."/>
            <person name="Preece J."/>
            <person name="Michelmore R."/>
        </authorList>
    </citation>
    <scope>NUCLEOTIDE SEQUENCE [LARGE SCALE GENOMIC DNA]</scope>
</reference>
<evidence type="ECO:0000313" key="2">
    <source>
        <dbReference type="Proteomes" id="UP001163603"/>
    </source>
</evidence>
<organism evidence="1 2">
    <name type="scientific">Pistacia integerrima</name>
    <dbReference type="NCBI Taxonomy" id="434235"/>
    <lineage>
        <taxon>Eukaryota</taxon>
        <taxon>Viridiplantae</taxon>
        <taxon>Streptophyta</taxon>
        <taxon>Embryophyta</taxon>
        <taxon>Tracheophyta</taxon>
        <taxon>Spermatophyta</taxon>
        <taxon>Magnoliopsida</taxon>
        <taxon>eudicotyledons</taxon>
        <taxon>Gunneridae</taxon>
        <taxon>Pentapetalae</taxon>
        <taxon>rosids</taxon>
        <taxon>malvids</taxon>
        <taxon>Sapindales</taxon>
        <taxon>Anacardiaceae</taxon>
        <taxon>Pistacia</taxon>
    </lineage>
</organism>
<name>A0ACC0Z2A3_9ROSI</name>